<sequence>MVCDLHETLVSSNLFEKGIGYAIFSRKLITGEIAAGVFRLDVFCLGVRTAYANVMDEATYQERIRKTNEQAPLETIHPACCCKLVDQCVHFALNLGFGPHKEYDLARIIFGDVDPGVCPRRFTFGRNGRPTFIPRAEDDADRCQKILNLLKSICGPDGFDYIRE</sequence>
<dbReference type="Proteomes" id="UP000095200">
    <property type="component" value="Unassembled WGS sequence"/>
</dbReference>
<keyword evidence="2" id="KW-1185">Reference proteome</keyword>
<evidence type="ECO:0000313" key="1">
    <source>
        <dbReference type="EMBL" id="GAU08199.1"/>
    </source>
</evidence>
<gene>
    <name evidence="1" type="ORF">DPF_0902</name>
</gene>
<organism evidence="1 2">
    <name type="scientific">Desulfoplanes formicivorans</name>
    <dbReference type="NCBI Taxonomy" id="1592317"/>
    <lineage>
        <taxon>Bacteria</taxon>
        <taxon>Pseudomonadati</taxon>
        <taxon>Thermodesulfobacteriota</taxon>
        <taxon>Desulfovibrionia</taxon>
        <taxon>Desulfovibrionales</taxon>
        <taxon>Desulfoplanaceae</taxon>
        <taxon>Desulfoplanes</taxon>
    </lineage>
</organism>
<comment type="caution">
    <text evidence="1">The sequence shown here is derived from an EMBL/GenBank/DDBJ whole genome shotgun (WGS) entry which is preliminary data.</text>
</comment>
<reference evidence="2" key="1">
    <citation type="submission" date="2016-06" db="EMBL/GenBank/DDBJ databases">
        <title>Draft genome sequence of Desulfoplanes formicivorans strain Pf12B.</title>
        <authorList>
            <person name="Watanabe M."/>
            <person name="Kojima H."/>
            <person name="Fukui M."/>
        </authorList>
    </citation>
    <scope>NUCLEOTIDE SEQUENCE [LARGE SCALE GENOMIC DNA]</scope>
    <source>
        <strain evidence="2">Pf12B</strain>
    </source>
</reference>
<dbReference type="AlphaFoldDB" id="A0A194AHG2"/>
<evidence type="ECO:0000313" key="2">
    <source>
        <dbReference type="Proteomes" id="UP000095200"/>
    </source>
</evidence>
<accession>A0A194AHG2</accession>
<protein>
    <submittedName>
        <fullName evidence="1">Uncharacterized protein</fullName>
    </submittedName>
</protein>
<proteinExistence type="predicted"/>
<dbReference type="EMBL" id="BDFE01000009">
    <property type="protein sequence ID" value="GAU08199.1"/>
    <property type="molecule type" value="Genomic_DNA"/>
</dbReference>
<name>A0A194AHG2_9BACT</name>